<accession>A0ABP0VJR5</accession>
<dbReference type="Proteomes" id="UP001497444">
    <property type="component" value="Unassembled WGS sequence"/>
</dbReference>
<evidence type="ECO:0000256" key="1">
    <source>
        <dbReference type="SAM" id="Phobius"/>
    </source>
</evidence>
<keyword evidence="1" id="KW-0472">Membrane</keyword>
<evidence type="ECO:0000313" key="3">
    <source>
        <dbReference type="Proteomes" id="UP001497444"/>
    </source>
</evidence>
<comment type="caution">
    <text evidence="2">The sequence shown here is derived from an EMBL/GenBank/DDBJ whole genome shotgun (WGS) entry which is preliminary data.</text>
</comment>
<reference evidence="2" key="1">
    <citation type="submission" date="2024-02" db="EMBL/GenBank/DDBJ databases">
        <authorList>
            <consortium name="ELIXIR-Norway"/>
            <consortium name="Elixir Norway"/>
        </authorList>
    </citation>
    <scope>NUCLEOTIDE SEQUENCE</scope>
</reference>
<organism evidence="2 3">
    <name type="scientific">Sphagnum jensenii</name>
    <dbReference type="NCBI Taxonomy" id="128206"/>
    <lineage>
        <taxon>Eukaryota</taxon>
        <taxon>Viridiplantae</taxon>
        <taxon>Streptophyta</taxon>
        <taxon>Embryophyta</taxon>
        <taxon>Bryophyta</taxon>
        <taxon>Sphagnophytina</taxon>
        <taxon>Sphagnopsida</taxon>
        <taxon>Sphagnales</taxon>
        <taxon>Sphagnaceae</taxon>
        <taxon>Sphagnum</taxon>
    </lineage>
</organism>
<gene>
    <name evidence="2" type="ORF">CSSPJE1EN1_LOCUS29461</name>
</gene>
<keyword evidence="1" id="KW-0812">Transmembrane</keyword>
<name>A0ABP0VJR5_9BRYO</name>
<keyword evidence="3" id="KW-1185">Reference proteome</keyword>
<proteinExistence type="predicted"/>
<feature type="transmembrane region" description="Helical" evidence="1">
    <location>
        <begin position="42"/>
        <end position="61"/>
    </location>
</feature>
<sequence>MEDVWSGPGNIHYKKQFGEIDDAKKAMEEPTSWRITKLVETMMKSILFFIVALLPMVMSYVPPPESVLRMKELTHLNLNLNLKEFESV</sequence>
<protein>
    <submittedName>
        <fullName evidence="2">Uncharacterized protein</fullName>
    </submittedName>
</protein>
<dbReference type="EMBL" id="CAXAQS010000979">
    <property type="protein sequence ID" value="CAK9254083.1"/>
    <property type="molecule type" value="Genomic_DNA"/>
</dbReference>
<evidence type="ECO:0000313" key="2">
    <source>
        <dbReference type="EMBL" id="CAK9254083.1"/>
    </source>
</evidence>
<keyword evidence="1" id="KW-1133">Transmembrane helix</keyword>